<dbReference type="KEGG" id="pcw:110202533"/>
<gene>
    <name evidence="9 10 11" type="primary">LOC110202533</name>
    <name evidence="12 13 14" type="synonym">LOC110202534</name>
</gene>
<dbReference type="Gene3D" id="1.20.1050.10">
    <property type="match status" value="1"/>
</dbReference>
<dbReference type="SUPFAM" id="SSF47616">
    <property type="entry name" value="GST C-terminal domain-like"/>
    <property type="match status" value="1"/>
</dbReference>
<dbReference type="SFLD" id="SFLDS00019">
    <property type="entry name" value="Glutathione_Transferase_(cytos"/>
    <property type="match status" value="1"/>
</dbReference>
<dbReference type="InterPro" id="IPR004046">
    <property type="entry name" value="GST_C"/>
</dbReference>
<sequence length="265" mass="30523">MGLELYLDLLSQPCRAVYLFAKANRIPFEMQNVELFRDFPLRQPQRTSGSTGLLFPSICIGEHMTDEFARVNSLKRLPAMKDGDFTLAESAAILHYLSQKYNTPAHWYPRDLQARARVEEYLYWHADSIRGTLGSVLWIQVLGPLIDIHVPKEKVDRNRAFITQLLQHLEQKFLQDKPFLTGDQISVADLMALEELMQTFYAGFDVFEGRPKLAAWRGRVEATFGEELWQETHEAIRKLCADPKSLKDIPLAMQEGMKLRLSKIP</sequence>
<dbReference type="GO" id="GO:0004364">
    <property type="term" value="F:glutathione transferase activity"/>
    <property type="evidence" value="ECO:0007669"/>
    <property type="project" value="UniProtKB-EC"/>
</dbReference>
<dbReference type="GeneID" id="110202533"/>
<comment type="subcellular location">
    <subcellularLocation>
        <location evidence="1">Cytoplasm</location>
    </subcellularLocation>
</comment>
<evidence type="ECO:0000313" key="8">
    <source>
        <dbReference type="Proteomes" id="UP000515140"/>
    </source>
</evidence>
<dbReference type="SUPFAM" id="SSF52833">
    <property type="entry name" value="Thioredoxin-like"/>
    <property type="match status" value="1"/>
</dbReference>
<dbReference type="InterPro" id="IPR040077">
    <property type="entry name" value="GST_C_Theta"/>
</dbReference>
<comment type="similarity">
    <text evidence="2">Belongs to the GST superfamily. Theta family.</text>
</comment>
<dbReference type="GeneTree" id="ENSGT00940000163205"/>
<evidence type="ECO:0000259" key="6">
    <source>
        <dbReference type="PROSITE" id="PS50404"/>
    </source>
</evidence>
<evidence type="ECO:0000313" key="13">
    <source>
        <dbReference type="RefSeq" id="XP_020834404.1"/>
    </source>
</evidence>
<dbReference type="GO" id="GO:0005737">
    <property type="term" value="C:cytoplasm"/>
    <property type="evidence" value="ECO:0007669"/>
    <property type="project" value="UniProtKB-SubCell"/>
</dbReference>
<dbReference type="RefSeq" id="XP_020834401.1">
    <property type="nucleotide sequence ID" value="XM_020978742.1"/>
</dbReference>
<name>A0A6P5JTU1_PHACI</name>
<dbReference type="InterPro" id="IPR040079">
    <property type="entry name" value="Glutathione_S-Trfase"/>
</dbReference>
<dbReference type="Proteomes" id="UP000515140">
    <property type="component" value="Unplaced"/>
</dbReference>
<organism evidence="8 9">
    <name type="scientific">Phascolarctos cinereus</name>
    <name type="common">Koala</name>
    <dbReference type="NCBI Taxonomy" id="38626"/>
    <lineage>
        <taxon>Eukaryota</taxon>
        <taxon>Metazoa</taxon>
        <taxon>Chordata</taxon>
        <taxon>Craniata</taxon>
        <taxon>Vertebrata</taxon>
        <taxon>Euteleostomi</taxon>
        <taxon>Mammalia</taxon>
        <taxon>Metatheria</taxon>
        <taxon>Diprotodontia</taxon>
        <taxon>Phascolarctidae</taxon>
        <taxon>Phascolarctos</taxon>
    </lineage>
</organism>
<protein>
    <recommendedName>
        <fullName evidence="3">glutathione transferase</fullName>
        <ecNumber evidence="3">2.5.1.18</ecNumber>
    </recommendedName>
</protein>
<feature type="domain" description="GST N-terminal" evidence="6">
    <location>
        <begin position="1"/>
        <end position="105"/>
    </location>
</feature>
<evidence type="ECO:0000313" key="11">
    <source>
        <dbReference type="RefSeq" id="XP_020834401.1"/>
    </source>
</evidence>
<dbReference type="RefSeq" id="XP_020834399.1">
    <property type="nucleotide sequence ID" value="XM_020978740.1"/>
</dbReference>
<dbReference type="InterPro" id="IPR004045">
    <property type="entry name" value="Glutathione_S-Trfase_N"/>
</dbReference>
<reference evidence="9 10" key="1">
    <citation type="submission" date="2025-04" db="UniProtKB">
        <authorList>
            <consortium name="RefSeq"/>
        </authorList>
    </citation>
    <scope>IDENTIFICATION</scope>
    <source>
        <tissue evidence="9 10">Spleen</tissue>
    </source>
</reference>
<dbReference type="InterPro" id="IPR036249">
    <property type="entry name" value="Thioredoxin-like_sf"/>
</dbReference>
<evidence type="ECO:0000313" key="12">
    <source>
        <dbReference type="RefSeq" id="XP_020834403.1"/>
    </source>
</evidence>
<accession>A0A6P5JTU1</accession>
<evidence type="ECO:0000259" key="7">
    <source>
        <dbReference type="PROSITE" id="PS50405"/>
    </source>
</evidence>
<evidence type="ECO:0000256" key="1">
    <source>
        <dbReference type="ARBA" id="ARBA00004496"/>
    </source>
</evidence>
<evidence type="ECO:0000256" key="2">
    <source>
        <dbReference type="ARBA" id="ARBA00009899"/>
    </source>
</evidence>
<evidence type="ECO:0000313" key="14">
    <source>
        <dbReference type="RefSeq" id="XP_020834405.1"/>
    </source>
</evidence>
<dbReference type="RefSeq" id="XP_020834400.1">
    <property type="nucleotide sequence ID" value="XM_020978741.1"/>
</dbReference>
<evidence type="ECO:0000256" key="3">
    <source>
        <dbReference type="ARBA" id="ARBA00012452"/>
    </source>
</evidence>
<dbReference type="PROSITE" id="PS50404">
    <property type="entry name" value="GST_NTER"/>
    <property type="match status" value="1"/>
</dbReference>
<dbReference type="RefSeq" id="XP_020834404.1">
    <property type="nucleotide sequence ID" value="XM_020978745.1"/>
</dbReference>
<dbReference type="CDD" id="cd03183">
    <property type="entry name" value="GST_C_Theta"/>
    <property type="match status" value="1"/>
</dbReference>
<keyword evidence="8" id="KW-1185">Reference proteome</keyword>
<dbReference type="FunFam" id="1.20.1050.10:FF:000200">
    <property type="entry name" value="Glutathione S-transferase theta-2B"/>
    <property type="match status" value="1"/>
</dbReference>
<evidence type="ECO:0000313" key="9">
    <source>
        <dbReference type="RefSeq" id="XP_020834399.1"/>
    </source>
</evidence>
<evidence type="ECO:0000256" key="4">
    <source>
        <dbReference type="ARBA" id="ARBA00022490"/>
    </source>
</evidence>
<dbReference type="InterPro" id="IPR036282">
    <property type="entry name" value="Glutathione-S-Trfase_C_sf"/>
</dbReference>
<dbReference type="InterPro" id="IPR010987">
    <property type="entry name" value="Glutathione-S-Trfase_C-like"/>
</dbReference>
<comment type="catalytic activity">
    <reaction evidence="5">
        <text>RX + glutathione = an S-substituted glutathione + a halide anion + H(+)</text>
        <dbReference type="Rhea" id="RHEA:16437"/>
        <dbReference type="ChEBI" id="CHEBI:15378"/>
        <dbReference type="ChEBI" id="CHEBI:16042"/>
        <dbReference type="ChEBI" id="CHEBI:17792"/>
        <dbReference type="ChEBI" id="CHEBI:57925"/>
        <dbReference type="ChEBI" id="CHEBI:90779"/>
        <dbReference type="EC" id="2.5.1.18"/>
    </reaction>
</comment>
<dbReference type="GO" id="GO:0006749">
    <property type="term" value="P:glutathione metabolic process"/>
    <property type="evidence" value="ECO:0007669"/>
    <property type="project" value="TreeGrafter"/>
</dbReference>
<evidence type="ECO:0000313" key="10">
    <source>
        <dbReference type="RefSeq" id="XP_020834400.1"/>
    </source>
</evidence>
<dbReference type="Pfam" id="PF02798">
    <property type="entry name" value="GST_N"/>
    <property type="match status" value="1"/>
</dbReference>
<proteinExistence type="inferred from homology"/>
<dbReference type="RefSeq" id="XP_020834405.1">
    <property type="nucleotide sequence ID" value="XM_020978746.1"/>
</dbReference>
<dbReference type="PANTHER" id="PTHR43917">
    <property type="match status" value="1"/>
</dbReference>
<dbReference type="Gene3D" id="3.40.30.10">
    <property type="entry name" value="Glutaredoxin"/>
    <property type="match status" value="1"/>
</dbReference>
<dbReference type="PANTHER" id="PTHR43917:SF4">
    <property type="entry name" value="GLUTATHIONE S-TRANSFERASE THETA-2-RELATED"/>
    <property type="match status" value="1"/>
</dbReference>
<dbReference type="SFLD" id="SFLDG00358">
    <property type="entry name" value="Main_(cytGST)"/>
    <property type="match status" value="1"/>
</dbReference>
<dbReference type="PROSITE" id="PS50405">
    <property type="entry name" value="GST_CTER"/>
    <property type="match status" value="1"/>
</dbReference>
<dbReference type="AlphaFoldDB" id="A0A6P5JTU1"/>
<keyword evidence="4" id="KW-0963">Cytoplasm</keyword>
<feature type="domain" description="GST C-terminal" evidence="7">
    <location>
        <begin position="111"/>
        <end position="239"/>
    </location>
</feature>
<dbReference type="InterPro" id="IPR051369">
    <property type="entry name" value="GST_Theta"/>
</dbReference>
<dbReference type="KEGG" id="pcw:110202534"/>
<evidence type="ECO:0000256" key="5">
    <source>
        <dbReference type="ARBA" id="ARBA00047960"/>
    </source>
</evidence>
<dbReference type="EC" id="2.5.1.18" evidence="3"/>
<dbReference type="RefSeq" id="XP_020834403.1">
    <property type="nucleotide sequence ID" value="XM_020978744.1"/>
</dbReference>
<dbReference type="Pfam" id="PF00043">
    <property type="entry name" value="GST_C"/>
    <property type="match status" value="1"/>
</dbReference>